<evidence type="ECO:0000256" key="5">
    <source>
        <dbReference type="ARBA" id="ARBA00022737"/>
    </source>
</evidence>
<evidence type="ECO:0000256" key="4">
    <source>
        <dbReference type="ARBA" id="ARBA00022723"/>
    </source>
</evidence>
<dbReference type="SMART" id="SM00033">
    <property type="entry name" value="CH"/>
    <property type="match status" value="1"/>
</dbReference>
<protein>
    <recommendedName>
        <fullName evidence="9">Calponin-homology (CH) domain-containing protein</fullName>
    </recommendedName>
</protein>
<dbReference type="PANTHER" id="PTHR45818:SF4">
    <property type="entry name" value="GUANINE NUCLEOTIDE EXCHANGE FACTOR VAV2"/>
    <property type="match status" value="1"/>
</dbReference>
<dbReference type="Proteomes" id="UP000827986">
    <property type="component" value="Unassembled WGS sequence"/>
</dbReference>
<keyword evidence="3" id="KW-0344">Guanine-nucleotide releasing factor</keyword>
<evidence type="ECO:0000256" key="3">
    <source>
        <dbReference type="ARBA" id="ARBA00022658"/>
    </source>
</evidence>
<keyword evidence="7" id="KW-0862">Zinc</keyword>
<evidence type="ECO:0000256" key="2">
    <source>
        <dbReference type="ARBA" id="ARBA00022553"/>
    </source>
</evidence>
<keyword evidence="6" id="KW-0863">Zinc-finger</keyword>
<dbReference type="GO" id="GO:0008270">
    <property type="term" value="F:zinc ion binding"/>
    <property type="evidence" value="ECO:0007669"/>
    <property type="project" value="UniProtKB-KW"/>
</dbReference>
<dbReference type="InterPro" id="IPR022613">
    <property type="entry name" value="CH_CAMSAP_2"/>
</dbReference>
<evidence type="ECO:0000256" key="6">
    <source>
        <dbReference type="ARBA" id="ARBA00022771"/>
    </source>
</evidence>
<dbReference type="EMBL" id="JAHDVG010000472">
    <property type="protein sequence ID" value="KAH1179319.1"/>
    <property type="molecule type" value="Genomic_DNA"/>
</dbReference>
<evidence type="ECO:0000256" key="7">
    <source>
        <dbReference type="ARBA" id="ARBA00022833"/>
    </source>
</evidence>
<keyword evidence="11" id="KW-1185">Reference proteome</keyword>
<dbReference type="GO" id="GO:0016477">
    <property type="term" value="P:cell migration"/>
    <property type="evidence" value="ECO:0007669"/>
    <property type="project" value="TreeGrafter"/>
</dbReference>
<evidence type="ECO:0000313" key="11">
    <source>
        <dbReference type="Proteomes" id="UP000827986"/>
    </source>
</evidence>
<evidence type="ECO:0000256" key="8">
    <source>
        <dbReference type="ARBA" id="ARBA00022999"/>
    </source>
</evidence>
<feature type="domain" description="Calponin-homology (CH)" evidence="9">
    <location>
        <begin position="1"/>
        <end position="123"/>
    </location>
</feature>
<evidence type="ECO:0000313" key="10">
    <source>
        <dbReference type="EMBL" id="KAH1179319.1"/>
    </source>
</evidence>
<sequence length="176" mass="20309">MEEWRQCGRWLIDCKVLPPNHRVVWPSAVVFDLAQALRDGVLLCQLLHNLSPGSIDLKDINFRPQMSQFLCLKNIRTFLKVCHDKFGLRNSELFDPFDLFDVRDFGKGASEFDVMESLSDGKEKCSLPSHWAPKIVHKNWVSRTEIALFLMCTGLYQKDLCAAESELRSQYTEDVN</sequence>
<comment type="caution">
    <text evidence="10">The sequence shown here is derived from an EMBL/GenBank/DDBJ whole genome shotgun (WGS) entry which is preliminary data.</text>
</comment>
<gene>
    <name evidence="10" type="ORF">KIL84_021902</name>
</gene>
<dbReference type="GO" id="GO:0005737">
    <property type="term" value="C:cytoplasm"/>
    <property type="evidence" value="ECO:0007669"/>
    <property type="project" value="TreeGrafter"/>
</dbReference>
<dbReference type="PROSITE" id="PS50021">
    <property type="entry name" value="CH"/>
    <property type="match status" value="1"/>
</dbReference>
<dbReference type="GO" id="GO:0007165">
    <property type="term" value="P:signal transduction"/>
    <property type="evidence" value="ECO:0007669"/>
    <property type="project" value="UniProtKB-ARBA"/>
</dbReference>
<keyword evidence="1" id="KW-0728">SH3 domain</keyword>
<reference evidence="10" key="1">
    <citation type="submission" date="2021-09" db="EMBL/GenBank/DDBJ databases">
        <title>The genome of Mauremys mutica provides insights into the evolution of semi-aquatic lifestyle.</title>
        <authorList>
            <person name="Gong S."/>
            <person name="Gao Y."/>
        </authorList>
    </citation>
    <scope>NUCLEOTIDE SEQUENCE</scope>
    <source>
        <strain evidence="10">MM-2020</strain>
        <tissue evidence="10">Muscle</tissue>
    </source>
</reference>
<name>A0A9D3XCW5_9SAUR</name>
<organism evidence="10 11">
    <name type="scientific">Mauremys mutica</name>
    <name type="common">yellowpond turtle</name>
    <dbReference type="NCBI Taxonomy" id="74926"/>
    <lineage>
        <taxon>Eukaryota</taxon>
        <taxon>Metazoa</taxon>
        <taxon>Chordata</taxon>
        <taxon>Craniata</taxon>
        <taxon>Vertebrata</taxon>
        <taxon>Euteleostomi</taxon>
        <taxon>Archelosauria</taxon>
        <taxon>Testudinata</taxon>
        <taxon>Testudines</taxon>
        <taxon>Cryptodira</taxon>
        <taxon>Durocryptodira</taxon>
        <taxon>Testudinoidea</taxon>
        <taxon>Geoemydidae</taxon>
        <taxon>Geoemydinae</taxon>
        <taxon>Mauremys</taxon>
    </lineage>
</organism>
<dbReference type="Pfam" id="PF11971">
    <property type="entry name" value="CAMSAP_CH"/>
    <property type="match status" value="1"/>
</dbReference>
<dbReference type="GO" id="GO:0005085">
    <property type="term" value="F:guanyl-nucleotide exchange factor activity"/>
    <property type="evidence" value="ECO:0007669"/>
    <property type="project" value="UniProtKB-KW"/>
</dbReference>
<keyword evidence="4" id="KW-0479">Metal-binding</keyword>
<dbReference type="Gene3D" id="1.10.418.10">
    <property type="entry name" value="Calponin-like domain"/>
    <property type="match status" value="1"/>
</dbReference>
<proteinExistence type="predicted"/>
<accession>A0A9D3XCW5</accession>
<dbReference type="PANTHER" id="PTHR45818">
    <property type="entry name" value="PROTEIN VAV"/>
    <property type="match status" value="1"/>
</dbReference>
<dbReference type="AlphaFoldDB" id="A0A9D3XCW5"/>
<keyword evidence="5" id="KW-0677">Repeat</keyword>
<keyword evidence="2" id="KW-0597">Phosphoprotein</keyword>
<dbReference type="FunFam" id="1.10.418.10:FF:000019">
    <property type="entry name" value="Vav guanine nucleotide exchange factor 2"/>
    <property type="match status" value="1"/>
</dbReference>
<dbReference type="SUPFAM" id="SSF47576">
    <property type="entry name" value="Calponin-homology domain, CH-domain"/>
    <property type="match status" value="1"/>
</dbReference>
<evidence type="ECO:0000259" key="9">
    <source>
        <dbReference type="PROSITE" id="PS50021"/>
    </source>
</evidence>
<dbReference type="InterPro" id="IPR036872">
    <property type="entry name" value="CH_dom_sf"/>
</dbReference>
<keyword evidence="8" id="KW-0727">SH2 domain</keyword>
<dbReference type="InterPro" id="IPR001715">
    <property type="entry name" value="CH_dom"/>
</dbReference>
<evidence type="ECO:0000256" key="1">
    <source>
        <dbReference type="ARBA" id="ARBA00022443"/>
    </source>
</evidence>